<comment type="caution">
    <text evidence="1">The sequence shown here is derived from an EMBL/GenBank/DDBJ whole genome shotgun (WGS) entry which is preliminary data.</text>
</comment>
<dbReference type="EMBL" id="JAAAHW010011355">
    <property type="protein sequence ID" value="KAF9920046.1"/>
    <property type="molecule type" value="Genomic_DNA"/>
</dbReference>
<feature type="non-terminal residue" evidence="1">
    <location>
        <position position="81"/>
    </location>
</feature>
<sequence length="81" mass="9256">EFVPSLSTLFNLDATGTMNEATYQEFRTRKSSDITAIPTRNDPKTKQQVVRWKDIQQCFENAKNVMIGKAAVLFLTDDELE</sequence>
<organism evidence="1 2">
    <name type="scientific">Modicella reniformis</name>
    <dbReference type="NCBI Taxonomy" id="1440133"/>
    <lineage>
        <taxon>Eukaryota</taxon>
        <taxon>Fungi</taxon>
        <taxon>Fungi incertae sedis</taxon>
        <taxon>Mucoromycota</taxon>
        <taxon>Mortierellomycotina</taxon>
        <taxon>Mortierellomycetes</taxon>
        <taxon>Mortierellales</taxon>
        <taxon>Mortierellaceae</taxon>
        <taxon>Modicella</taxon>
    </lineage>
</organism>
<evidence type="ECO:0000313" key="2">
    <source>
        <dbReference type="Proteomes" id="UP000749646"/>
    </source>
</evidence>
<gene>
    <name evidence="1" type="ORF">BGZ65_011586</name>
</gene>
<keyword evidence="2" id="KW-1185">Reference proteome</keyword>
<reference evidence="1" key="1">
    <citation type="journal article" date="2020" name="Fungal Divers.">
        <title>Resolving the Mortierellaceae phylogeny through synthesis of multi-gene phylogenetics and phylogenomics.</title>
        <authorList>
            <person name="Vandepol N."/>
            <person name="Liber J."/>
            <person name="Desiro A."/>
            <person name="Na H."/>
            <person name="Kennedy M."/>
            <person name="Barry K."/>
            <person name="Grigoriev I.V."/>
            <person name="Miller A.N."/>
            <person name="O'Donnell K."/>
            <person name="Stajich J.E."/>
            <person name="Bonito G."/>
        </authorList>
    </citation>
    <scope>NUCLEOTIDE SEQUENCE</scope>
    <source>
        <strain evidence="1">MES-2147</strain>
    </source>
</reference>
<evidence type="ECO:0000313" key="1">
    <source>
        <dbReference type="EMBL" id="KAF9920046.1"/>
    </source>
</evidence>
<feature type="non-terminal residue" evidence="1">
    <location>
        <position position="1"/>
    </location>
</feature>
<protein>
    <submittedName>
        <fullName evidence="1">Uncharacterized protein</fullName>
    </submittedName>
</protein>
<accession>A0A9P6IHJ6</accession>
<dbReference type="Proteomes" id="UP000749646">
    <property type="component" value="Unassembled WGS sequence"/>
</dbReference>
<dbReference type="AlphaFoldDB" id="A0A9P6IHJ6"/>
<proteinExistence type="predicted"/>
<name>A0A9P6IHJ6_9FUNG</name>